<dbReference type="Proteomes" id="UP000611640">
    <property type="component" value="Chromosome"/>
</dbReference>
<dbReference type="EMBL" id="AP023355">
    <property type="protein sequence ID" value="BCJ39013.1"/>
    <property type="molecule type" value="Genomic_DNA"/>
</dbReference>
<evidence type="ECO:0000313" key="2">
    <source>
        <dbReference type="EMBL" id="BCJ39013.1"/>
    </source>
</evidence>
<dbReference type="Pfam" id="PF13830">
    <property type="entry name" value="DUF4192"/>
    <property type="match status" value="1"/>
</dbReference>
<evidence type="ECO:0000256" key="1">
    <source>
        <dbReference type="SAM" id="MobiDB-lite"/>
    </source>
</evidence>
<feature type="compositionally biased region" description="Pro residues" evidence="1">
    <location>
        <begin position="25"/>
        <end position="34"/>
    </location>
</feature>
<proteinExistence type="predicted"/>
<dbReference type="KEGG" id="atl:Athai_65160"/>
<evidence type="ECO:0000313" key="3">
    <source>
        <dbReference type="Proteomes" id="UP000611640"/>
    </source>
</evidence>
<keyword evidence="3" id="KW-1185">Reference proteome</keyword>
<sequence>MRRPVAGVATRPDAGPHDPRTHPDAVPPAAPHPPAIRLNGPADLLAVIPYLLGFHPADSLVVVGLQDGRIGFCFRADLADPPATERIVAMLAAQSLTGVILAGYGPAERVEPVGDAVARALADAGQPVLDRLRTHGGRFWSAACHRADCCPPGGRPVPAPSRVAAEATLAGLVALPTRDELAGQIAPITGPDRVAMERATHRAELRVQSLLDGAPSPAAAAERMLTDGLAAVRDAARRYRADPAARLTDDEAAWLGVVLAATQVRDEAWLLAERDLAGARALWTDVMRRVTDEYLPAPAALTGFVCWQQGDGAVGMMALGRALAVDPSYSMALLLSQALAGGLPPAAWRPTAAGSSGAADEPGLGS</sequence>
<accession>A0A7R7DW74</accession>
<feature type="region of interest" description="Disordered" evidence="1">
    <location>
        <begin position="1"/>
        <end position="34"/>
    </location>
</feature>
<dbReference type="InterPro" id="IPR025447">
    <property type="entry name" value="DUF4192"/>
</dbReference>
<protein>
    <recommendedName>
        <fullName evidence="4">DUF4192 domain-containing protein</fullName>
    </recommendedName>
</protein>
<dbReference type="AlphaFoldDB" id="A0A7R7DW74"/>
<reference evidence="2 3" key="1">
    <citation type="submission" date="2020-08" db="EMBL/GenBank/DDBJ databases">
        <title>Whole genome shotgun sequence of Actinocatenispora thailandica NBRC 105041.</title>
        <authorList>
            <person name="Komaki H."/>
            <person name="Tamura T."/>
        </authorList>
    </citation>
    <scope>NUCLEOTIDE SEQUENCE [LARGE SCALE GENOMIC DNA]</scope>
    <source>
        <strain evidence="2 3">NBRC 105041</strain>
    </source>
</reference>
<feature type="compositionally biased region" description="Basic and acidic residues" evidence="1">
    <location>
        <begin position="14"/>
        <end position="23"/>
    </location>
</feature>
<gene>
    <name evidence="2" type="ORF">Athai_65160</name>
</gene>
<evidence type="ECO:0008006" key="4">
    <source>
        <dbReference type="Google" id="ProtNLM"/>
    </source>
</evidence>
<name>A0A7R7DW74_9ACTN</name>
<organism evidence="2 3">
    <name type="scientific">Actinocatenispora thailandica</name>
    <dbReference type="NCBI Taxonomy" id="227318"/>
    <lineage>
        <taxon>Bacteria</taxon>
        <taxon>Bacillati</taxon>
        <taxon>Actinomycetota</taxon>
        <taxon>Actinomycetes</taxon>
        <taxon>Micromonosporales</taxon>
        <taxon>Micromonosporaceae</taxon>
        <taxon>Actinocatenispora</taxon>
    </lineage>
</organism>